<name>A0A1F5FXI1_9BACT</name>
<evidence type="ECO:0000256" key="1">
    <source>
        <dbReference type="ARBA" id="ARBA00010528"/>
    </source>
</evidence>
<dbReference type="Pfam" id="PF00573">
    <property type="entry name" value="Ribosomal_L4"/>
    <property type="match status" value="1"/>
</dbReference>
<comment type="caution">
    <text evidence="6">The sequence shown here is derived from an EMBL/GenBank/DDBJ whole genome shotgun (WGS) entry which is preliminary data.</text>
</comment>
<comment type="similarity">
    <text evidence="1">Belongs to the universal ribosomal protein uL4 family.</text>
</comment>
<organism evidence="6 7">
    <name type="scientific">Candidatus Collierbacteria bacterium RIFOXYD1_FULL_46_26</name>
    <dbReference type="NCBI Taxonomy" id="1817732"/>
    <lineage>
        <taxon>Bacteria</taxon>
        <taxon>Candidatus Collieribacteriota</taxon>
    </lineage>
</organism>
<dbReference type="SUPFAM" id="SSF52166">
    <property type="entry name" value="Ribosomal protein L4"/>
    <property type="match status" value="1"/>
</dbReference>
<dbReference type="GO" id="GO:0006412">
    <property type="term" value="P:translation"/>
    <property type="evidence" value="ECO:0007669"/>
    <property type="project" value="InterPro"/>
</dbReference>
<dbReference type="GO" id="GO:0003735">
    <property type="term" value="F:structural constituent of ribosome"/>
    <property type="evidence" value="ECO:0007669"/>
    <property type="project" value="InterPro"/>
</dbReference>
<protein>
    <recommendedName>
        <fullName evidence="4">Large ribosomal subunit protein uL4</fullName>
    </recommendedName>
    <alternativeName>
        <fullName evidence="5">50S ribosomal protein L4</fullName>
    </alternativeName>
</protein>
<evidence type="ECO:0000256" key="2">
    <source>
        <dbReference type="ARBA" id="ARBA00022980"/>
    </source>
</evidence>
<dbReference type="Proteomes" id="UP000177921">
    <property type="component" value="Unassembled WGS sequence"/>
</dbReference>
<dbReference type="InterPro" id="IPR002136">
    <property type="entry name" value="Ribosomal_uL4"/>
</dbReference>
<gene>
    <name evidence="6" type="ORF">A2618_01130</name>
</gene>
<proteinExistence type="inferred from homology"/>
<dbReference type="Gene3D" id="3.40.1370.10">
    <property type="match status" value="1"/>
</dbReference>
<dbReference type="PANTHER" id="PTHR10746:SF6">
    <property type="entry name" value="LARGE RIBOSOMAL SUBUNIT PROTEIN UL4M"/>
    <property type="match status" value="1"/>
</dbReference>
<dbReference type="InterPro" id="IPR013005">
    <property type="entry name" value="Ribosomal_uL4-like"/>
</dbReference>
<sequence>MKIKVYNLQAKELTPQELDPKVLGSDNSPLLAQALRIYQANFHQKTSKVLTRGEVAGSTRKIYRQKGTGNARHGAKYAPIFVGGGIAHGPKGIRPANLVLPKKMRRRALSVALLNKLKDSELSLMKGVKEAPTKTSQAAHFLSVVGHPKRDVLLVTLAPAPSLFGAVRNLQGVTMKRASLVNAYDLLAHDQVIMTLPALTSILTRIKGPTSK</sequence>
<evidence type="ECO:0000256" key="5">
    <source>
        <dbReference type="ARBA" id="ARBA00035462"/>
    </source>
</evidence>
<keyword evidence="2 6" id="KW-0689">Ribosomal protein</keyword>
<keyword evidence="3" id="KW-0687">Ribonucleoprotein</keyword>
<dbReference type="PANTHER" id="PTHR10746">
    <property type="entry name" value="50S RIBOSOMAL PROTEIN L4"/>
    <property type="match status" value="1"/>
</dbReference>
<evidence type="ECO:0000313" key="6">
    <source>
        <dbReference type="EMBL" id="OGD84302.1"/>
    </source>
</evidence>
<dbReference type="GO" id="GO:0005840">
    <property type="term" value="C:ribosome"/>
    <property type="evidence" value="ECO:0007669"/>
    <property type="project" value="UniProtKB-KW"/>
</dbReference>
<accession>A0A1F5FXI1</accession>
<reference evidence="6 7" key="1">
    <citation type="journal article" date="2016" name="Nat. Commun.">
        <title>Thousands of microbial genomes shed light on interconnected biogeochemical processes in an aquifer system.</title>
        <authorList>
            <person name="Anantharaman K."/>
            <person name="Brown C.T."/>
            <person name="Hug L.A."/>
            <person name="Sharon I."/>
            <person name="Castelle C.J."/>
            <person name="Probst A.J."/>
            <person name="Thomas B.C."/>
            <person name="Singh A."/>
            <person name="Wilkins M.J."/>
            <person name="Karaoz U."/>
            <person name="Brodie E.L."/>
            <person name="Williams K.H."/>
            <person name="Hubbard S.S."/>
            <person name="Banfield J.F."/>
        </authorList>
    </citation>
    <scope>NUCLEOTIDE SEQUENCE [LARGE SCALE GENOMIC DNA]</scope>
</reference>
<dbReference type="EMBL" id="MFAR01000039">
    <property type="protein sequence ID" value="OGD84302.1"/>
    <property type="molecule type" value="Genomic_DNA"/>
</dbReference>
<dbReference type="GO" id="GO:1990904">
    <property type="term" value="C:ribonucleoprotein complex"/>
    <property type="evidence" value="ECO:0007669"/>
    <property type="project" value="UniProtKB-KW"/>
</dbReference>
<dbReference type="NCBIfam" id="TIGR03953">
    <property type="entry name" value="rplD_bact"/>
    <property type="match status" value="1"/>
</dbReference>
<evidence type="ECO:0000313" key="7">
    <source>
        <dbReference type="Proteomes" id="UP000177921"/>
    </source>
</evidence>
<dbReference type="AlphaFoldDB" id="A0A1F5FXI1"/>
<evidence type="ECO:0000256" key="3">
    <source>
        <dbReference type="ARBA" id="ARBA00023274"/>
    </source>
</evidence>
<dbReference type="InterPro" id="IPR023574">
    <property type="entry name" value="Ribosomal_uL4_dom_sf"/>
</dbReference>
<evidence type="ECO:0000256" key="4">
    <source>
        <dbReference type="ARBA" id="ARBA00035244"/>
    </source>
</evidence>